<dbReference type="PANTHER" id="PTHR42994:SF1">
    <property type="entry name" value="PEPTIDASE T"/>
    <property type="match status" value="1"/>
</dbReference>
<feature type="binding site" evidence="11">
    <location>
        <position position="140"/>
    </location>
    <ligand>
        <name>Zn(2+)</name>
        <dbReference type="ChEBI" id="CHEBI:29105"/>
        <label>1</label>
    </ligand>
</feature>
<dbReference type="NCBIfam" id="NF003976">
    <property type="entry name" value="PRK05469.1"/>
    <property type="match status" value="1"/>
</dbReference>
<dbReference type="SUPFAM" id="SSF53187">
    <property type="entry name" value="Zn-dependent exopeptidases"/>
    <property type="match status" value="1"/>
</dbReference>
<evidence type="ECO:0000256" key="2">
    <source>
        <dbReference type="ARBA" id="ARBA00009692"/>
    </source>
</evidence>
<feature type="active site" description="Proton acceptor" evidence="10">
    <location>
        <position position="171"/>
    </location>
</feature>
<evidence type="ECO:0000256" key="8">
    <source>
        <dbReference type="ARBA" id="ARBA00023049"/>
    </source>
</evidence>
<evidence type="ECO:0000256" key="9">
    <source>
        <dbReference type="NCBIfam" id="TIGR01882"/>
    </source>
</evidence>
<sequence>MKAYERFLKYVTVRTPSDENSSTIPSSSCQFNLAHVLVDEMKAIGIEDAEVDDQCYVYGHIPATPGYENCTAIGFIAHMDTVADFCDHDIVPVVHENYDGEALALGDSGLTLSPEMFPHLRTLKGRTLITSDGTTILGADDKAGIAEILTAVEDLSDIPHGPISVAFTPDEEIGTGASHFDVKRFGATYAYTLDGDTEGEIQFETFNAAQAKLTFHGTNVHPGSAKNIMVNAALVAMEYDSLLPAAERPERTEDYEGFYHLTHMEGSVSDASLTYILRDHDAHVFDNRQKTMRQAAKFINERYGAGTVELDIRVQYRNMAEVIEKCPIIVENAKKACKAAGVEELILPVRGGTDGSTLSFMGLPCPNLGTGGHAYHGPYEHITLEGMDQSIQVIRELIRIFGEQE</sequence>
<name>A0A6N7X4T0_9FIRM</name>
<dbReference type="InterPro" id="IPR001261">
    <property type="entry name" value="ArgE/DapE_CS"/>
</dbReference>
<dbReference type="InterPro" id="IPR002933">
    <property type="entry name" value="Peptidase_M20"/>
</dbReference>
<keyword evidence="4" id="KW-0645">Protease</keyword>
<dbReference type="Pfam" id="PF01546">
    <property type="entry name" value="Peptidase_M20"/>
    <property type="match status" value="1"/>
</dbReference>
<dbReference type="AlphaFoldDB" id="A0A6N7X4T0"/>
<comment type="caution">
    <text evidence="13">The sequence shown here is derived from an EMBL/GenBank/DDBJ whole genome shotgun (WGS) entry which is preliminary data.</text>
</comment>
<reference evidence="13 14" key="1">
    <citation type="submission" date="2019-08" db="EMBL/GenBank/DDBJ databases">
        <title>In-depth cultivation of the pig gut microbiome towards novel bacterial diversity and tailored functional studies.</title>
        <authorList>
            <person name="Wylensek D."/>
            <person name="Hitch T.C.A."/>
            <person name="Clavel T."/>
        </authorList>
    </citation>
    <scope>NUCLEOTIDE SEQUENCE [LARGE SCALE GENOMIC DNA]</scope>
    <source>
        <strain evidence="13 14">WCA-MUC-591-APC-4B</strain>
    </source>
</reference>
<keyword evidence="6 13" id="KW-0378">Hydrolase</keyword>
<dbReference type="RefSeq" id="WP_154554099.1">
    <property type="nucleotide sequence ID" value="NZ_JAQXUZ010000014.1"/>
</dbReference>
<accession>A0A6N7X4T0</accession>
<evidence type="ECO:0000256" key="11">
    <source>
        <dbReference type="PIRSR" id="PIRSR037215-2"/>
    </source>
</evidence>
<gene>
    <name evidence="13" type="primary">pepT</name>
    <name evidence="13" type="ORF">FYJ65_04120</name>
</gene>
<dbReference type="Proteomes" id="UP000469424">
    <property type="component" value="Unassembled WGS sequence"/>
</dbReference>
<evidence type="ECO:0000256" key="6">
    <source>
        <dbReference type="ARBA" id="ARBA00022801"/>
    </source>
</evidence>
<feature type="active site" evidence="10">
    <location>
        <position position="80"/>
    </location>
</feature>
<proteinExistence type="inferred from homology"/>
<feature type="binding site" evidence="11">
    <location>
        <position position="376"/>
    </location>
    <ligand>
        <name>Zn(2+)</name>
        <dbReference type="ChEBI" id="CHEBI:29105"/>
        <label>2</label>
    </ligand>
</feature>
<dbReference type="GO" id="GO:0006518">
    <property type="term" value="P:peptide metabolic process"/>
    <property type="evidence" value="ECO:0007669"/>
    <property type="project" value="InterPro"/>
</dbReference>
<dbReference type="NCBIfam" id="NF009920">
    <property type="entry name" value="PRK13381.1"/>
    <property type="match status" value="1"/>
</dbReference>
<evidence type="ECO:0000313" key="14">
    <source>
        <dbReference type="Proteomes" id="UP000469424"/>
    </source>
</evidence>
<dbReference type="Gene3D" id="3.40.630.10">
    <property type="entry name" value="Zn peptidases"/>
    <property type="match status" value="1"/>
</dbReference>
<comment type="similarity">
    <text evidence="2">Belongs to the peptidase M20B family.</text>
</comment>
<dbReference type="GO" id="GO:0008237">
    <property type="term" value="F:metallopeptidase activity"/>
    <property type="evidence" value="ECO:0007669"/>
    <property type="project" value="UniProtKB-KW"/>
</dbReference>
<dbReference type="PROSITE" id="PS00759">
    <property type="entry name" value="ARGE_DAPE_CPG2_2"/>
    <property type="match status" value="1"/>
</dbReference>
<evidence type="ECO:0000256" key="3">
    <source>
        <dbReference type="ARBA" id="ARBA00022438"/>
    </source>
</evidence>
<feature type="binding site" evidence="11">
    <location>
        <position position="140"/>
    </location>
    <ligand>
        <name>Zn(2+)</name>
        <dbReference type="ChEBI" id="CHEBI:29105"/>
        <label>2</label>
    </ligand>
</feature>
<keyword evidence="8" id="KW-0482">Metalloprotease</keyword>
<dbReference type="PROSITE" id="PS00758">
    <property type="entry name" value="ARGE_DAPE_CPG2_1"/>
    <property type="match status" value="1"/>
</dbReference>
<dbReference type="Pfam" id="PF07687">
    <property type="entry name" value="M20_dimer"/>
    <property type="match status" value="1"/>
</dbReference>
<dbReference type="Gene3D" id="3.30.70.360">
    <property type="match status" value="1"/>
</dbReference>
<keyword evidence="3 13" id="KW-0031">Aminopeptidase</keyword>
<protein>
    <recommendedName>
        <fullName evidence="9">Peptidase T</fullName>
        <ecNumber evidence="9">3.4.11.4</ecNumber>
    </recommendedName>
</protein>
<keyword evidence="5 11" id="KW-0479">Metal-binding</keyword>
<evidence type="ECO:0000256" key="1">
    <source>
        <dbReference type="ARBA" id="ARBA00000870"/>
    </source>
</evidence>
<evidence type="ECO:0000256" key="4">
    <source>
        <dbReference type="ARBA" id="ARBA00022670"/>
    </source>
</evidence>
<dbReference type="NCBIfam" id="TIGR01882">
    <property type="entry name" value="peptidase-T"/>
    <property type="match status" value="1"/>
</dbReference>
<evidence type="ECO:0000256" key="5">
    <source>
        <dbReference type="ARBA" id="ARBA00022723"/>
    </source>
</evidence>
<comment type="cofactor">
    <cofactor evidence="11">
        <name>Zn(2+)</name>
        <dbReference type="ChEBI" id="CHEBI:29105"/>
    </cofactor>
    <text evidence="11">Binds 2 Zn(2+) ions per subunit.</text>
</comment>
<dbReference type="GO" id="GO:0006508">
    <property type="term" value="P:proteolysis"/>
    <property type="evidence" value="ECO:0007669"/>
    <property type="project" value="UniProtKB-UniRule"/>
</dbReference>
<dbReference type="InterPro" id="IPR036264">
    <property type="entry name" value="Bact_exopeptidase_dim_dom"/>
</dbReference>
<dbReference type="EC" id="3.4.11.4" evidence="9"/>
<keyword evidence="14" id="KW-1185">Reference proteome</keyword>
<dbReference type="SUPFAM" id="SSF55031">
    <property type="entry name" value="Bacterial exopeptidase dimerisation domain"/>
    <property type="match status" value="1"/>
</dbReference>
<dbReference type="CDD" id="cd03892">
    <property type="entry name" value="M20_peptT"/>
    <property type="match status" value="1"/>
</dbReference>
<feature type="binding site" evidence="11">
    <location>
        <position position="78"/>
    </location>
    <ligand>
        <name>Zn(2+)</name>
        <dbReference type="ChEBI" id="CHEBI:29105"/>
        <label>1</label>
    </ligand>
</feature>
<feature type="binding site" evidence="11">
    <location>
        <position position="194"/>
    </location>
    <ligand>
        <name>Zn(2+)</name>
        <dbReference type="ChEBI" id="CHEBI:29105"/>
        <label>1</label>
    </ligand>
</feature>
<evidence type="ECO:0000313" key="13">
    <source>
        <dbReference type="EMBL" id="MST70532.1"/>
    </source>
</evidence>
<evidence type="ECO:0000259" key="12">
    <source>
        <dbReference type="Pfam" id="PF07687"/>
    </source>
</evidence>
<organism evidence="13 14">
    <name type="scientific">Mogibacterium kristiansenii</name>
    <dbReference type="NCBI Taxonomy" id="2606708"/>
    <lineage>
        <taxon>Bacteria</taxon>
        <taxon>Bacillati</taxon>
        <taxon>Bacillota</taxon>
        <taxon>Clostridia</taxon>
        <taxon>Peptostreptococcales</taxon>
        <taxon>Anaerovoracaceae</taxon>
        <taxon>Mogibacterium</taxon>
    </lineage>
</organism>
<evidence type="ECO:0000256" key="7">
    <source>
        <dbReference type="ARBA" id="ARBA00022833"/>
    </source>
</evidence>
<dbReference type="EMBL" id="VUNA01000006">
    <property type="protein sequence ID" value="MST70532.1"/>
    <property type="molecule type" value="Genomic_DNA"/>
</dbReference>
<dbReference type="GO" id="GO:0045148">
    <property type="term" value="F:tripeptide aminopeptidase activity"/>
    <property type="evidence" value="ECO:0007669"/>
    <property type="project" value="UniProtKB-UniRule"/>
</dbReference>
<dbReference type="PIRSF" id="PIRSF037215">
    <property type="entry name" value="Peptidase_M20B"/>
    <property type="match status" value="1"/>
</dbReference>
<dbReference type="GO" id="GO:0008270">
    <property type="term" value="F:zinc ion binding"/>
    <property type="evidence" value="ECO:0007669"/>
    <property type="project" value="InterPro"/>
</dbReference>
<feature type="domain" description="Peptidase M20 dimerisation" evidence="12">
    <location>
        <begin position="204"/>
        <end position="301"/>
    </location>
</feature>
<dbReference type="InterPro" id="IPR010161">
    <property type="entry name" value="Peptidase_M20B"/>
</dbReference>
<dbReference type="InterPro" id="IPR011650">
    <property type="entry name" value="Peptidase_M20_dimer"/>
</dbReference>
<comment type="catalytic activity">
    <reaction evidence="1">
        <text>Release of the N-terminal residue from a tripeptide.</text>
        <dbReference type="EC" id="3.4.11.4"/>
    </reaction>
</comment>
<feature type="binding site" evidence="11">
    <location>
        <position position="172"/>
    </location>
    <ligand>
        <name>Zn(2+)</name>
        <dbReference type="ChEBI" id="CHEBI:29105"/>
        <label>2</label>
    </ligand>
</feature>
<keyword evidence="7 11" id="KW-0862">Zinc</keyword>
<dbReference type="PANTHER" id="PTHR42994">
    <property type="entry name" value="PEPTIDASE T"/>
    <property type="match status" value="1"/>
</dbReference>
<evidence type="ECO:0000256" key="10">
    <source>
        <dbReference type="PIRSR" id="PIRSR037215-1"/>
    </source>
</evidence>